<dbReference type="SFLD" id="SFLDF00027">
    <property type="entry name" value="p-type_atpase"/>
    <property type="match status" value="1"/>
</dbReference>
<dbReference type="InterPro" id="IPR004014">
    <property type="entry name" value="ATPase_P-typ_cation-transptr_N"/>
</dbReference>
<dbReference type="PANTHER" id="PTHR43294:SF21">
    <property type="entry name" value="CATION TRANSPORTING ATPASE"/>
    <property type="match status" value="1"/>
</dbReference>
<reference evidence="15 16" key="1">
    <citation type="submission" date="2018-11" db="EMBL/GenBank/DDBJ databases">
        <title>YIM 102482-1 draft genome.</title>
        <authorList>
            <person name="Li G."/>
            <person name="Jiang Y."/>
        </authorList>
    </citation>
    <scope>NUCLEOTIDE SEQUENCE [LARGE SCALE GENOMIC DNA]</scope>
    <source>
        <strain evidence="15 16">YIM 102482-1</strain>
    </source>
</reference>
<dbReference type="GO" id="GO:0015662">
    <property type="term" value="F:P-type ion transporter activity"/>
    <property type="evidence" value="ECO:0007669"/>
    <property type="project" value="UniProtKB-ARBA"/>
</dbReference>
<comment type="catalytic activity">
    <reaction evidence="11">
        <text>ATP + H2O = ADP + phosphate + H(+)</text>
        <dbReference type="Rhea" id="RHEA:13065"/>
        <dbReference type="ChEBI" id="CHEBI:15377"/>
        <dbReference type="ChEBI" id="CHEBI:15378"/>
        <dbReference type="ChEBI" id="CHEBI:30616"/>
        <dbReference type="ChEBI" id="CHEBI:43474"/>
        <dbReference type="ChEBI" id="CHEBI:456216"/>
    </reaction>
</comment>
<organism evidence="15 16">
    <name type="scientific">Gulosibacter macacae</name>
    <dbReference type="NCBI Taxonomy" id="2488791"/>
    <lineage>
        <taxon>Bacteria</taxon>
        <taxon>Bacillati</taxon>
        <taxon>Actinomycetota</taxon>
        <taxon>Actinomycetes</taxon>
        <taxon>Micrococcales</taxon>
        <taxon>Microbacteriaceae</taxon>
        <taxon>Gulosibacter</taxon>
    </lineage>
</organism>
<dbReference type="InterPro" id="IPR008250">
    <property type="entry name" value="ATPase_P-typ_transduc_dom_A_sf"/>
</dbReference>
<dbReference type="SUPFAM" id="SSF56784">
    <property type="entry name" value="HAD-like"/>
    <property type="match status" value="1"/>
</dbReference>
<feature type="transmembrane region" description="Helical" evidence="13">
    <location>
        <begin position="892"/>
        <end position="912"/>
    </location>
</feature>
<evidence type="ECO:0000259" key="14">
    <source>
        <dbReference type="SMART" id="SM00831"/>
    </source>
</evidence>
<dbReference type="InterPro" id="IPR044492">
    <property type="entry name" value="P_typ_ATPase_HD_dom"/>
</dbReference>
<protein>
    <recommendedName>
        <fullName evidence="12">Probable cation-transporting ATPase F</fullName>
    </recommendedName>
</protein>
<dbReference type="Gene3D" id="3.40.50.1000">
    <property type="entry name" value="HAD superfamily/HAD-like"/>
    <property type="match status" value="1"/>
</dbReference>
<dbReference type="InterPro" id="IPR023298">
    <property type="entry name" value="ATPase_P-typ_TM_dom_sf"/>
</dbReference>
<accession>A0A3P3VW61</accession>
<dbReference type="GO" id="GO:0046873">
    <property type="term" value="F:metal ion transmembrane transporter activity"/>
    <property type="evidence" value="ECO:0007669"/>
    <property type="project" value="UniProtKB-ARBA"/>
</dbReference>
<dbReference type="NCBIfam" id="TIGR01494">
    <property type="entry name" value="ATPase_P-type"/>
    <property type="match status" value="2"/>
</dbReference>
<dbReference type="FunFam" id="3.40.50.1000:FF:000028">
    <property type="entry name" value="Calcium-transporting P-type ATPase, putative"/>
    <property type="match status" value="1"/>
</dbReference>
<keyword evidence="8" id="KW-1278">Translocase</keyword>
<dbReference type="InterPro" id="IPR036412">
    <property type="entry name" value="HAD-like_sf"/>
</dbReference>
<feature type="transmembrane region" description="Helical" evidence="13">
    <location>
        <begin position="72"/>
        <end position="89"/>
    </location>
</feature>
<dbReference type="Pfam" id="PF00690">
    <property type="entry name" value="Cation_ATPase_N"/>
    <property type="match status" value="1"/>
</dbReference>
<dbReference type="SUPFAM" id="SSF81660">
    <property type="entry name" value="Metal cation-transporting ATPase, ATP-binding domain N"/>
    <property type="match status" value="1"/>
</dbReference>
<evidence type="ECO:0000256" key="1">
    <source>
        <dbReference type="ARBA" id="ARBA00004651"/>
    </source>
</evidence>
<dbReference type="PROSITE" id="PS00154">
    <property type="entry name" value="ATPASE_E1_E2"/>
    <property type="match status" value="1"/>
</dbReference>
<evidence type="ECO:0000256" key="5">
    <source>
        <dbReference type="ARBA" id="ARBA00022723"/>
    </source>
</evidence>
<evidence type="ECO:0000256" key="12">
    <source>
        <dbReference type="ARBA" id="ARBA00069458"/>
    </source>
</evidence>
<dbReference type="InterPro" id="IPR018303">
    <property type="entry name" value="ATPase_P-typ_P_site"/>
</dbReference>
<dbReference type="GO" id="GO:0016887">
    <property type="term" value="F:ATP hydrolysis activity"/>
    <property type="evidence" value="ECO:0007669"/>
    <property type="project" value="InterPro"/>
</dbReference>
<feature type="transmembrane region" description="Helical" evidence="13">
    <location>
        <begin position="287"/>
        <end position="305"/>
    </location>
</feature>
<dbReference type="FunFam" id="3.40.50.1000:FF:000001">
    <property type="entry name" value="Phospholipid-transporting ATPase IC"/>
    <property type="match status" value="1"/>
</dbReference>
<dbReference type="SUPFAM" id="SSF81653">
    <property type="entry name" value="Calcium ATPase, transduction domain A"/>
    <property type="match status" value="1"/>
</dbReference>
<evidence type="ECO:0000256" key="4">
    <source>
        <dbReference type="ARBA" id="ARBA00022692"/>
    </source>
</evidence>
<dbReference type="InterPro" id="IPR001757">
    <property type="entry name" value="P_typ_ATPase"/>
</dbReference>
<dbReference type="PANTHER" id="PTHR43294">
    <property type="entry name" value="SODIUM/POTASSIUM-TRANSPORTING ATPASE SUBUNIT ALPHA"/>
    <property type="match status" value="1"/>
</dbReference>
<feature type="transmembrane region" description="Helical" evidence="13">
    <location>
        <begin position="818"/>
        <end position="840"/>
    </location>
</feature>
<dbReference type="GO" id="GO:0140352">
    <property type="term" value="P:export from cell"/>
    <property type="evidence" value="ECO:0007669"/>
    <property type="project" value="UniProtKB-ARBA"/>
</dbReference>
<feature type="domain" description="Cation-transporting P-type ATPase N-terminal" evidence="14">
    <location>
        <begin position="14"/>
        <end position="88"/>
    </location>
</feature>
<evidence type="ECO:0000256" key="11">
    <source>
        <dbReference type="ARBA" id="ARBA00049360"/>
    </source>
</evidence>
<dbReference type="EMBL" id="RQVS01000010">
    <property type="protein sequence ID" value="RRJ86248.1"/>
    <property type="molecule type" value="Genomic_DNA"/>
</dbReference>
<dbReference type="Gene3D" id="2.70.150.10">
    <property type="entry name" value="Calcium-transporting ATPase, cytoplasmic transduction domain A"/>
    <property type="match status" value="1"/>
</dbReference>
<dbReference type="InterPro" id="IPR059000">
    <property type="entry name" value="ATPase_P-type_domA"/>
</dbReference>
<feature type="transmembrane region" description="Helical" evidence="13">
    <location>
        <begin position="95"/>
        <end position="115"/>
    </location>
</feature>
<keyword evidence="7" id="KW-0067">ATP-binding</keyword>
<dbReference type="GO" id="GO:0005886">
    <property type="term" value="C:plasma membrane"/>
    <property type="evidence" value="ECO:0007669"/>
    <property type="project" value="UniProtKB-SubCell"/>
</dbReference>
<dbReference type="GO" id="GO:0098662">
    <property type="term" value="P:inorganic cation transmembrane transport"/>
    <property type="evidence" value="ECO:0007669"/>
    <property type="project" value="UniProtKB-ARBA"/>
</dbReference>
<proteinExistence type="inferred from homology"/>
<sequence>MADSTNLQIDHSTPWHATSVETVIGELAVVPDAGLSASEVATRRERWGENKLRAAKTVPAWQRFLRQFADPLIYLLIAAVIISLIAWIIEGATGIPIDSVVIIAIIVLNAIIGFVQEERASKAVAALQDMTAPTAKVIRAGQRHEVPSASLVPGDIVLLEEGDTVPADARLLSATNLLVGESSLTGESVPVEKVAGEVEADAPLAERTNMVFASTAVAQGVGRAVVCATGMRTEVGRIAELLDSTSSEPTPLEREIAGVGKALTVLVIIVALVVMATVYFITPDHSAASLITILLLGVSLAVAAVPEGLPAILSMVLALGVQRMAGHNAIVKRLNSVETLGSATVICSDKTGTLTRNEMTIEEVATVDGSLALSTLEQLDDEVGGDVDEYRKVLVLGSIANNAEVRSSDVTSDRAEIIGDPTEAAFHLADRRLGLALPEFDRVREVPFSSARKRMTVVVRTRKELALVDDASGGNDPSYEWVIAKGAPDVLIERCTRVRTNGSIMPLTDEHREQIAEQVEHLSALAYRTLAVAARPAQAADLDGDDEQVESDLIWVGVVGIVDPPRAEAGEAVAEAHAAGIRVVMITGDHPTTATRIATDLGIIEPITVPDPATATADLTRPPLALTGRELDALNADQFAEAVRTVSVFARVAPEHKLRIVETLREQRNIVSMTGDGVNDAPALKTADIGVAMGITGTQVTREAADMILADDNFATIVSAVREGRGIFANIRKFLRYLLSSNMGEVLTMLLGVALGTVLGLRLEDGTVILPLLATQILWINLLTDSLPALSLGVDPVPRDVMSAKPRRLTDRVINGEMWSTIVFVGVVMAVATLLAFDWFYPGGLLDGPHTTDEAHARTAAFTVLVFAQLFNVLNCRSELDSAFVGIAHNRWLWGAVALSILLQVLVIYVPVLNHAFGTVPLDLEQWLIAIVLASSVLWLDELRKIWLRARARKQVATASATHVATNE</sequence>
<dbReference type="FunFam" id="2.70.150.10:FF:000016">
    <property type="entry name" value="Calcium-transporting P-type ATPase putative"/>
    <property type="match status" value="1"/>
</dbReference>
<dbReference type="SMART" id="SM00831">
    <property type="entry name" value="Cation_ATPase_N"/>
    <property type="match status" value="1"/>
</dbReference>
<keyword evidence="16" id="KW-1185">Reference proteome</keyword>
<dbReference type="InterPro" id="IPR023299">
    <property type="entry name" value="ATPase_P-typ_cyto_dom_N"/>
</dbReference>
<keyword evidence="3" id="KW-1003">Cell membrane</keyword>
<dbReference type="PRINTS" id="PR00119">
    <property type="entry name" value="CATATPASE"/>
</dbReference>
<dbReference type="RefSeq" id="WP_124972722.1">
    <property type="nucleotide sequence ID" value="NZ_RQVS01000010.1"/>
</dbReference>
<evidence type="ECO:0000256" key="8">
    <source>
        <dbReference type="ARBA" id="ARBA00022967"/>
    </source>
</evidence>
<dbReference type="Pfam" id="PF00689">
    <property type="entry name" value="Cation_ATPase_C"/>
    <property type="match status" value="1"/>
</dbReference>
<evidence type="ECO:0000256" key="7">
    <source>
        <dbReference type="ARBA" id="ARBA00022840"/>
    </source>
</evidence>
<dbReference type="InterPro" id="IPR006068">
    <property type="entry name" value="ATPase_P-typ_cation-transptr_C"/>
</dbReference>
<evidence type="ECO:0000313" key="16">
    <source>
        <dbReference type="Proteomes" id="UP000274391"/>
    </source>
</evidence>
<dbReference type="SUPFAM" id="SSF81665">
    <property type="entry name" value="Calcium ATPase, transmembrane domain M"/>
    <property type="match status" value="1"/>
</dbReference>
<name>A0A3P3VW61_9MICO</name>
<dbReference type="GO" id="GO:0046872">
    <property type="term" value="F:metal ion binding"/>
    <property type="evidence" value="ECO:0007669"/>
    <property type="project" value="UniProtKB-KW"/>
</dbReference>
<dbReference type="OrthoDB" id="9814270at2"/>
<evidence type="ECO:0000313" key="15">
    <source>
        <dbReference type="EMBL" id="RRJ86248.1"/>
    </source>
</evidence>
<dbReference type="SFLD" id="SFLDS00003">
    <property type="entry name" value="Haloacid_Dehalogenase"/>
    <property type="match status" value="1"/>
</dbReference>
<feature type="transmembrane region" description="Helical" evidence="13">
    <location>
        <begin position="924"/>
        <end position="941"/>
    </location>
</feature>
<evidence type="ECO:0000256" key="2">
    <source>
        <dbReference type="ARBA" id="ARBA00005675"/>
    </source>
</evidence>
<evidence type="ECO:0000256" key="13">
    <source>
        <dbReference type="SAM" id="Phobius"/>
    </source>
</evidence>
<keyword evidence="6" id="KW-0547">Nucleotide-binding</keyword>
<dbReference type="GO" id="GO:0005524">
    <property type="term" value="F:ATP binding"/>
    <property type="evidence" value="ECO:0007669"/>
    <property type="project" value="UniProtKB-KW"/>
</dbReference>
<dbReference type="InterPro" id="IPR050510">
    <property type="entry name" value="Cation_transp_ATPase_P-type"/>
</dbReference>
<dbReference type="GO" id="GO:0019829">
    <property type="term" value="F:ATPase-coupled monoatomic cation transmembrane transporter activity"/>
    <property type="evidence" value="ECO:0007669"/>
    <property type="project" value="UniProtKB-ARBA"/>
</dbReference>
<evidence type="ECO:0000256" key="9">
    <source>
        <dbReference type="ARBA" id="ARBA00022989"/>
    </source>
</evidence>
<evidence type="ECO:0000256" key="3">
    <source>
        <dbReference type="ARBA" id="ARBA00022475"/>
    </source>
</evidence>
<feature type="transmembrane region" description="Helical" evidence="13">
    <location>
        <begin position="262"/>
        <end position="281"/>
    </location>
</feature>
<dbReference type="Gene3D" id="1.20.1110.10">
    <property type="entry name" value="Calcium-transporting ATPase, transmembrane domain"/>
    <property type="match status" value="1"/>
</dbReference>
<gene>
    <name evidence="15" type="ORF">EG850_09080</name>
</gene>
<feature type="transmembrane region" description="Helical" evidence="13">
    <location>
        <begin position="777"/>
        <end position="797"/>
    </location>
</feature>
<keyword evidence="10 13" id="KW-0472">Membrane</keyword>
<dbReference type="AlphaFoldDB" id="A0A3P3VW61"/>
<dbReference type="PRINTS" id="PR00121">
    <property type="entry name" value="NAKATPASE"/>
</dbReference>
<comment type="subcellular location">
    <subcellularLocation>
        <location evidence="1">Cell membrane</location>
        <topology evidence="1">Multi-pass membrane protein</topology>
    </subcellularLocation>
</comment>
<dbReference type="Pfam" id="PF13246">
    <property type="entry name" value="Cation_ATPase"/>
    <property type="match status" value="1"/>
</dbReference>
<dbReference type="Proteomes" id="UP000274391">
    <property type="component" value="Unassembled WGS sequence"/>
</dbReference>
<dbReference type="InterPro" id="IPR023214">
    <property type="entry name" value="HAD_sf"/>
</dbReference>
<comment type="similarity">
    <text evidence="2">Belongs to the cation transport ATPase (P-type) (TC 3.A.3) family. Type IIA subfamily.</text>
</comment>
<keyword evidence="4 13" id="KW-0812">Transmembrane</keyword>
<evidence type="ECO:0000256" key="6">
    <source>
        <dbReference type="ARBA" id="ARBA00022741"/>
    </source>
</evidence>
<keyword evidence="5" id="KW-0479">Metal-binding</keyword>
<evidence type="ECO:0000256" key="10">
    <source>
        <dbReference type="ARBA" id="ARBA00023136"/>
    </source>
</evidence>
<dbReference type="Pfam" id="PF00122">
    <property type="entry name" value="E1-E2_ATPase"/>
    <property type="match status" value="1"/>
</dbReference>
<dbReference type="Gene3D" id="3.40.1110.10">
    <property type="entry name" value="Calcium-transporting ATPase, cytoplasmic domain N"/>
    <property type="match status" value="1"/>
</dbReference>
<dbReference type="SFLD" id="SFLDG00002">
    <property type="entry name" value="C1.7:_P-type_atpase_like"/>
    <property type="match status" value="1"/>
</dbReference>
<keyword evidence="9 13" id="KW-1133">Transmembrane helix</keyword>
<comment type="caution">
    <text evidence="15">The sequence shown here is derived from an EMBL/GenBank/DDBJ whole genome shotgun (WGS) entry which is preliminary data.</text>
</comment>
<feature type="transmembrane region" description="Helical" evidence="13">
    <location>
        <begin position="860"/>
        <end position="880"/>
    </location>
</feature>
<feature type="transmembrane region" description="Helical" evidence="13">
    <location>
        <begin position="734"/>
        <end position="757"/>
    </location>
</feature>